<protein>
    <submittedName>
        <fullName evidence="1">Uncharacterized protein</fullName>
    </submittedName>
</protein>
<proteinExistence type="predicted"/>
<accession>A0ABR4P5Z1</accession>
<organism evidence="1 2">
    <name type="scientific">Phlyctema vagabunda</name>
    <dbReference type="NCBI Taxonomy" id="108571"/>
    <lineage>
        <taxon>Eukaryota</taxon>
        <taxon>Fungi</taxon>
        <taxon>Dikarya</taxon>
        <taxon>Ascomycota</taxon>
        <taxon>Pezizomycotina</taxon>
        <taxon>Leotiomycetes</taxon>
        <taxon>Helotiales</taxon>
        <taxon>Dermateaceae</taxon>
        <taxon>Phlyctema</taxon>
    </lineage>
</organism>
<name>A0ABR4P5Z1_9HELO</name>
<comment type="caution">
    <text evidence="1">The sequence shown here is derived from an EMBL/GenBank/DDBJ whole genome shotgun (WGS) entry which is preliminary data.</text>
</comment>
<evidence type="ECO:0000313" key="2">
    <source>
        <dbReference type="Proteomes" id="UP001629113"/>
    </source>
</evidence>
<sequence>MEIIYRRGLSHRHVPMQQPILPGTSPAHTSLSLKDGFQSLIQSMIAYSILMIKVRSGHLVPAHEIVLAKQWPISSFV</sequence>
<reference evidence="1 2" key="1">
    <citation type="submission" date="2024-06" db="EMBL/GenBank/DDBJ databases">
        <title>Complete genome of Phlyctema vagabunda strain 19-DSS-EL-015.</title>
        <authorList>
            <person name="Fiorenzani C."/>
        </authorList>
    </citation>
    <scope>NUCLEOTIDE SEQUENCE [LARGE SCALE GENOMIC DNA]</scope>
    <source>
        <strain evidence="1 2">19-DSS-EL-015</strain>
    </source>
</reference>
<evidence type="ECO:0000313" key="1">
    <source>
        <dbReference type="EMBL" id="KAL3418729.1"/>
    </source>
</evidence>
<dbReference type="EMBL" id="JBFCZG010000009">
    <property type="protein sequence ID" value="KAL3418729.1"/>
    <property type="molecule type" value="Genomic_DNA"/>
</dbReference>
<dbReference type="Proteomes" id="UP001629113">
    <property type="component" value="Unassembled WGS sequence"/>
</dbReference>
<gene>
    <name evidence="1" type="ORF">PVAG01_10445</name>
</gene>
<keyword evidence="2" id="KW-1185">Reference proteome</keyword>